<feature type="transmembrane region" description="Helical" evidence="2">
    <location>
        <begin position="147"/>
        <end position="167"/>
    </location>
</feature>
<evidence type="ECO:0000313" key="5">
    <source>
        <dbReference type="Proteomes" id="UP000294933"/>
    </source>
</evidence>
<keyword evidence="2" id="KW-0812">Transmembrane</keyword>
<reference evidence="4 5" key="1">
    <citation type="submission" date="2018-06" db="EMBL/GenBank/DDBJ databases">
        <title>A transcriptomic atlas of mushroom development highlights an independent origin of complex multicellularity.</title>
        <authorList>
            <consortium name="DOE Joint Genome Institute"/>
            <person name="Krizsan K."/>
            <person name="Almasi E."/>
            <person name="Merenyi Z."/>
            <person name="Sahu N."/>
            <person name="Viragh M."/>
            <person name="Koszo T."/>
            <person name="Mondo S."/>
            <person name="Kiss B."/>
            <person name="Balint B."/>
            <person name="Kues U."/>
            <person name="Barry K."/>
            <person name="Hegedus J.C."/>
            <person name="Henrissat B."/>
            <person name="Johnson J."/>
            <person name="Lipzen A."/>
            <person name="Ohm R."/>
            <person name="Nagy I."/>
            <person name="Pangilinan J."/>
            <person name="Yan J."/>
            <person name="Xiong Y."/>
            <person name="Grigoriev I.V."/>
            <person name="Hibbett D.S."/>
            <person name="Nagy L.G."/>
        </authorList>
    </citation>
    <scope>NUCLEOTIDE SEQUENCE [LARGE SCALE GENOMIC DNA]</scope>
    <source>
        <strain evidence="4 5">SZMC22713</strain>
    </source>
</reference>
<dbReference type="VEuPathDB" id="FungiDB:BD410DRAFT_792093"/>
<dbReference type="Pfam" id="PF20151">
    <property type="entry name" value="DUF6533"/>
    <property type="match status" value="1"/>
</dbReference>
<evidence type="ECO:0000256" key="1">
    <source>
        <dbReference type="SAM" id="MobiDB-lite"/>
    </source>
</evidence>
<evidence type="ECO:0000313" key="4">
    <source>
        <dbReference type="EMBL" id="TDL19481.1"/>
    </source>
</evidence>
<dbReference type="OrthoDB" id="3341843at2759"/>
<keyword evidence="5" id="KW-1185">Reference proteome</keyword>
<keyword evidence="2" id="KW-1133">Transmembrane helix</keyword>
<name>A0A4Y7PWN9_9AGAM</name>
<dbReference type="Proteomes" id="UP000294933">
    <property type="component" value="Unassembled WGS sequence"/>
</dbReference>
<feature type="compositionally biased region" description="Polar residues" evidence="1">
    <location>
        <begin position="306"/>
        <end position="330"/>
    </location>
</feature>
<protein>
    <recommendedName>
        <fullName evidence="3">DUF6533 domain-containing protein</fullName>
    </recommendedName>
</protein>
<accession>A0A4Y7PWN9</accession>
<feature type="transmembrane region" description="Helical" evidence="2">
    <location>
        <begin position="35"/>
        <end position="55"/>
    </location>
</feature>
<evidence type="ECO:0000259" key="3">
    <source>
        <dbReference type="Pfam" id="PF20151"/>
    </source>
</evidence>
<proteinExistence type="predicted"/>
<feature type="transmembrane region" description="Helical" evidence="2">
    <location>
        <begin position="98"/>
        <end position="118"/>
    </location>
</feature>
<dbReference type="InterPro" id="IPR045340">
    <property type="entry name" value="DUF6533"/>
</dbReference>
<organism evidence="4 5">
    <name type="scientific">Rickenella mellea</name>
    <dbReference type="NCBI Taxonomy" id="50990"/>
    <lineage>
        <taxon>Eukaryota</taxon>
        <taxon>Fungi</taxon>
        <taxon>Dikarya</taxon>
        <taxon>Basidiomycota</taxon>
        <taxon>Agaricomycotina</taxon>
        <taxon>Agaricomycetes</taxon>
        <taxon>Hymenochaetales</taxon>
        <taxon>Rickenellaceae</taxon>
        <taxon>Rickenella</taxon>
    </lineage>
</organism>
<dbReference type="AlphaFoldDB" id="A0A4Y7PWN9"/>
<feature type="transmembrane region" description="Helical" evidence="2">
    <location>
        <begin position="67"/>
        <end position="86"/>
    </location>
</feature>
<sequence length="330" mass="37082">MASMTILVWDYILTFSDEAHLLWRTRWSLTKCLFFLNRYLAFVDPILIILVTIVFRRPGQNFCERSLHAGAWMSLVSFSCAYMILMLRTWAIWDRNRIVTAIILVEANAFLAVDIFLINKYLQGSEYLPIFSTSGCTLIFHDHSLKLFIAFIQIVVSETTFVVLLAIKARQHYRLNQATWLTRVYEDGFIQYLLILANTIVNLSLLVAAGPAIQGSSIVFQQVVHNVLCNRVIFRVRGAYQQPDNTAVDSKNNDGGILTTEVPPNMLSQLSTQWSTRPPSEHSYDTDMGDNTPSDVSYPGDKSCSGEGTNIGTDGTMSHSQDISQSSTAA</sequence>
<evidence type="ECO:0000256" key="2">
    <source>
        <dbReference type="SAM" id="Phobius"/>
    </source>
</evidence>
<dbReference type="STRING" id="50990.A0A4Y7PWN9"/>
<feature type="region of interest" description="Disordered" evidence="1">
    <location>
        <begin position="270"/>
        <end position="330"/>
    </location>
</feature>
<feature type="transmembrane region" description="Helical" evidence="2">
    <location>
        <begin position="188"/>
        <end position="213"/>
    </location>
</feature>
<keyword evidence="2" id="KW-0472">Membrane</keyword>
<gene>
    <name evidence="4" type="ORF">BD410DRAFT_792093</name>
</gene>
<feature type="domain" description="DUF6533" evidence="3">
    <location>
        <begin position="1"/>
        <end position="43"/>
    </location>
</feature>
<dbReference type="EMBL" id="ML170196">
    <property type="protein sequence ID" value="TDL19481.1"/>
    <property type="molecule type" value="Genomic_DNA"/>
</dbReference>